<keyword evidence="3" id="KW-1185">Reference proteome</keyword>
<evidence type="ECO:0000313" key="3">
    <source>
        <dbReference type="Proteomes" id="UP000561459"/>
    </source>
</evidence>
<gene>
    <name evidence="2" type="ORF">GGR39_003458</name>
</gene>
<dbReference type="Proteomes" id="UP000561459">
    <property type="component" value="Unassembled WGS sequence"/>
</dbReference>
<evidence type="ECO:0000313" key="2">
    <source>
        <dbReference type="EMBL" id="MBB3941775.1"/>
    </source>
</evidence>
<evidence type="ECO:0000256" key="1">
    <source>
        <dbReference type="SAM" id="MobiDB-lite"/>
    </source>
</evidence>
<name>A0A7W6G057_9SPHN</name>
<sequence>MSNGFKVPSTAASETNAAADDQCSIDDQLDEFERLIRAAHNADLRPATSMPAPDRWH</sequence>
<organism evidence="2 3">
    <name type="scientific">Novosphingobium fluoreni</name>
    <dbReference type="NCBI Taxonomy" id="1391222"/>
    <lineage>
        <taxon>Bacteria</taxon>
        <taxon>Pseudomonadati</taxon>
        <taxon>Pseudomonadota</taxon>
        <taxon>Alphaproteobacteria</taxon>
        <taxon>Sphingomonadales</taxon>
        <taxon>Sphingomonadaceae</taxon>
        <taxon>Novosphingobium</taxon>
    </lineage>
</organism>
<dbReference type="EMBL" id="JACIDY010000023">
    <property type="protein sequence ID" value="MBB3941775.1"/>
    <property type="molecule type" value="Genomic_DNA"/>
</dbReference>
<dbReference type="AlphaFoldDB" id="A0A7W6G057"/>
<comment type="caution">
    <text evidence="2">The sequence shown here is derived from an EMBL/GenBank/DDBJ whole genome shotgun (WGS) entry which is preliminary data.</text>
</comment>
<reference evidence="2 3" key="1">
    <citation type="submission" date="2020-08" db="EMBL/GenBank/DDBJ databases">
        <title>Genomic Encyclopedia of Type Strains, Phase IV (KMG-IV): sequencing the most valuable type-strain genomes for metagenomic binning, comparative biology and taxonomic classification.</title>
        <authorList>
            <person name="Goeker M."/>
        </authorList>
    </citation>
    <scope>NUCLEOTIDE SEQUENCE [LARGE SCALE GENOMIC DNA]</scope>
    <source>
        <strain evidence="2 3">DSM 27568</strain>
    </source>
</reference>
<feature type="region of interest" description="Disordered" evidence="1">
    <location>
        <begin position="1"/>
        <end position="22"/>
    </location>
</feature>
<proteinExistence type="predicted"/>
<protein>
    <submittedName>
        <fullName evidence="2">Uncharacterized protein</fullName>
    </submittedName>
</protein>
<accession>A0A7W6G057</accession>